<dbReference type="InterPro" id="IPR023313">
    <property type="entry name" value="UBQ-conjugating_AS"/>
</dbReference>
<dbReference type="PROSITE" id="PS50127">
    <property type="entry name" value="UBC_2"/>
    <property type="match status" value="1"/>
</dbReference>
<keyword evidence="3 7" id="KW-0547">Nucleotide-binding</keyword>
<dbReference type="FunFam" id="3.10.110.10:FF:000031">
    <property type="entry name" value="Ubiquitin-conjugating enzyme E2 22"/>
    <property type="match status" value="1"/>
</dbReference>
<keyword evidence="5 7" id="KW-0067">ATP-binding</keyword>
<comment type="caution">
    <text evidence="10">The sequence shown here is derived from an EMBL/GenBank/DDBJ whole genome shotgun (WGS) entry which is preliminary data.</text>
</comment>
<reference evidence="10" key="1">
    <citation type="submission" date="2023-03" db="EMBL/GenBank/DDBJ databases">
        <title>Massive genome expansion in bonnet fungi (Mycena s.s.) driven by repeated elements and novel gene families across ecological guilds.</title>
        <authorList>
            <consortium name="Lawrence Berkeley National Laboratory"/>
            <person name="Harder C.B."/>
            <person name="Miyauchi S."/>
            <person name="Viragh M."/>
            <person name="Kuo A."/>
            <person name="Thoen E."/>
            <person name="Andreopoulos B."/>
            <person name="Lu D."/>
            <person name="Skrede I."/>
            <person name="Drula E."/>
            <person name="Henrissat B."/>
            <person name="Morin E."/>
            <person name="Kohler A."/>
            <person name="Barry K."/>
            <person name="LaButti K."/>
            <person name="Morin E."/>
            <person name="Salamov A."/>
            <person name="Lipzen A."/>
            <person name="Mereny Z."/>
            <person name="Hegedus B."/>
            <person name="Baldrian P."/>
            <person name="Stursova M."/>
            <person name="Weitz H."/>
            <person name="Taylor A."/>
            <person name="Grigoriev I.V."/>
            <person name="Nagy L.G."/>
            <person name="Martin F."/>
            <person name="Kauserud H."/>
        </authorList>
    </citation>
    <scope>NUCLEOTIDE SEQUENCE</scope>
    <source>
        <strain evidence="10">9144</strain>
    </source>
</reference>
<evidence type="ECO:0000256" key="7">
    <source>
        <dbReference type="RuleBase" id="RU362109"/>
    </source>
</evidence>
<feature type="active site" description="Glycyl thioester intermediate" evidence="6">
    <location>
        <position position="90"/>
    </location>
</feature>
<keyword evidence="2" id="KW-0808">Transferase</keyword>
<dbReference type="GO" id="GO:0005524">
    <property type="term" value="F:ATP binding"/>
    <property type="evidence" value="ECO:0007669"/>
    <property type="project" value="UniProtKB-UniRule"/>
</dbReference>
<evidence type="ECO:0000256" key="8">
    <source>
        <dbReference type="SAM" id="MobiDB-lite"/>
    </source>
</evidence>
<dbReference type="Gene3D" id="3.10.110.10">
    <property type="entry name" value="Ubiquitin Conjugating Enzyme"/>
    <property type="match status" value="1"/>
</dbReference>
<keyword evidence="11" id="KW-1185">Reference proteome</keyword>
<proteinExistence type="inferred from homology"/>
<dbReference type="Pfam" id="PF00179">
    <property type="entry name" value="UQ_con"/>
    <property type="match status" value="1"/>
</dbReference>
<dbReference type="GO" id="GO:0061631">
    <property type="term" value="F:ubiquitin conjugating enzyme activity"/>
    <property type="evidence" value="ECO:0007669"/>
    <property type="project" value="UniProtKB-EC"/>
</dbReference>
<dbReference type="EC" id="2.3.2.23" evidence="1"/>
<comment type="similarity">
    <text evidence="7">Belongs to the ubiquitin-conjugating enzyme family.</text>
</comment>
<evidence type="ECO:0000256" key="4">
    <source>
        <dbReference type="ARBA" id="ARBA00022786"/>
    </source>
</evidence>
<evidence type="ECO:0000256" key="6">
    <source>
        <dbReference type="PROSITE-ProRule" id="PRU10133"/>
    </source>
</evidence>
<evidence type="ECO:0000256" key="2">
    <source>
        <dbReference type="ARBA" id="ARBA00022679"/>
    </source>
</evidence>
<protein>
    <recommendedName>
        <fullName evidence="1">E2 ubiquitin-conjugating enzyme</fullName>
        <ecNumber evidence="1">2.3.2.23</ecNumber>
    </recommendedName>
</protein>
<feature type="region of interest" description="Disordered" evidence="8">
    <location>
        <begin position="156"/>
        <end position="249"/>
    </location>
</feature>
<dbReference type="SMART" id="SM00212">
    <property type="entry name" value="UBCc"/>
    <property type="match status" value="1"/>
</dbReference>
<organism evidence="10 11">
    <name type="scientific">Mycena pura</name>
    <dbReference type="NCBI Taxonomy" id="153505"/>
    <lineage>
        <taxon>Eukaryota</taxon>
        <taxon>Fungi</taxon>
        <taxon>Dikarya</taxon>
        <taxon>Basidiomycota</taxon>
        <taxon>Agaricomycotina</taxon>
        <taxon>Agaricomycetes</taxon>
        <taxon>Agaricomycetidae</taxon>
        <taxon>Agaricales</taxon>
        <taxon>Marasmiineae</taxon>
        <taxon>Mycenaceae</taxon>
        <taxon>Mycena</taxon>
    </lineage>
</organism>
<name>A0AAD6XXH3_9AGAR</name>
<feature type="region of interest" description="Disordered" evidence="8">
    <location>
        <begin position="288"/>
        <end position="318"/>
    </location>
</feature>
<keyword evidence="4 7" id="KW-0833">Ubl conjugation pathway</keyword>
<dbReference type="AlphaFoldDB" id="A0AAD6XXH3"/>
<dbReference type="EMBL" id="JARJCW010000130">
    <property type="protein sequence ID" value="KAJ7191636.1"/>
    <property type="molecule type" value="Genomic_DNA"/>
</dbReference>
<gene>
    <name evidence="10" type="ORF">GGX14DRAFT_481182</name>
</gene>
<evidence type="ECO:0000256" key="3">
    <source>
        <dbReference type="ARBA" id="ARBA00022741"/>
    </source>
</evidence>
<dbReference type="PROSITE" id="PS00183">
    <property type="entry name" value="UBC_1"/>
    <property type="match status" value="1"/>
</dbReference>
<accession>A0AAD6XXH3</accession>
<feature type="compositionally biased region" description="Low complexity" evidence="8">
    <location>
        <begin position="288"/>
        <end position="300"/>
    </location>
</feature>
<dbReference type="SUPFAM" id="SSF54495">
    <property type="entry name" value="UBC-like"/>
    <property type="match status" value="1"/>
</dbReference>
<dbReference type="InterPro" id="IPR000608">
    <property type="entry name" value="UBC"/>
</dbReference>
<evidence type="ECO:0000256" key="1">
    <source>
        <dbReference type="ARBA" id="ARBA00012486"/>
    </source>
</evidence>
<feature type="region of interest" description="Disordered" evidence="8">
    <location>
        <begin position="255"/>
        <end position="274"/>
    </location>
</feature>
<feature type="domain" description="UBC core" evidence="9">
    <location>
        <begin position="6"/>
        <end position="152"/>
    </location>
</feature>
<evidence type="ECO:0000256" key="5">
    <source>
        <dbReference type="ARBA" id="ARBA00022840"/>
    </source>
</evidence>
<evidence type="ECO:0000313" key="10">
    <source>
        <dbReference type="EMBL" id="KAJ7191636.1"/>
    </source>
</evidence>
<dbReference type="PANTHER" id="PTHR24067">
    <property type="entry name" value="UBIQUITIN-CONJUGATING ENZYME E2"/>
    <property type="match status" value="1"/>
</dbReference>
<dbReference type="InterPro" id="IPR050113">
    <property type="entry name" value="Ub_conjugating_enzyme"/>
</dbReference>
<dbReference type="InterPro" id="IPR016135">
    <property type="entry name" value="UBQ-conjugating_enzyme/RWD"/>
</dbReference>
<sequence length="318" mass="33224">MSLPPAVMRRLMREITQLKTSPAEGIRVQTSDDNMLDLTGIIEGPEGTPYAGGYFKVKFNFTEEFPAAPPKCWFATKIFHPNVSSAGEICVNTLKKDWKATYGIEHILVTVKCLLIYPNPESALDEEAGKLLLEDYDSYCSRAKLITSVHATPRVRPTEFDTPAASSTDPESSSSATCSSSASPAPTPSTTTAPPGKPPASLSNPTATLSVPIITRKSASPAPPPPSQPQLHVLPLKSSPGSNLGENEGSLAVVGKDKDRHNSPSPAPLGTADANVALGLVPPAVPAATAPKAVTGKRAAAGGGASGAEKRKKALKRL</sequence>
<evidence type="ECO:0000313" key="11">
    <source>
        <dbReference type="Proteomes" id="UP001219525"/>
    </source>
</evidence>
<feature type="compositionally biased region" description="Low complexity" evidence="8">
    <location>
        <begin position="162"/>
        <end position="194"/>
    </location>
</feature>
<evidence type="ECO:0000259" key="9">
    <source>
        <dbReference type="PROSITE" id="PS50127"/>
    </source>
</evidence>
<dbReference type="CDD" id="cd23804">
    <property type="entry name" value="UBCc_UBE2S"/>
    <property type="match status" value="1"/>
</dbReference>
<dbReference type="Proteomes" id="UP001219525">
    <property type="component" value="Unassembled WGS sequence"/>
</dbReference>